<name>A0A4Y2ED64_ARAVE</name>
<dbReference type="AlphaFoldDB" id="A0A4Y2ED64"/>
<keyword evidence="2" id="KW-1185">Reference proteome</keyword>
<sequence>MFRGAGGLPSQIDAWVPIDASKLIIVGWVDDIQSGPNKEKNGDLPICCCMVSMSKKAAAVCGEACGGVWNVTLSVGGQHHPFCVNRGYGFQNISIQMNHFSSCERWFKYLFFFRGQCCVKCLPIVATQS</sequence>
<evidence type="ECO:0000313" key="2">
    <source>
        <dbReference type="Proteomes" id="UP000499080"/>
    </source>
</evidence>
<comment type="caution">
    <text evidence="1">The sequence shown here is derived from an EMBL/GenBank/DDBJ whole genome shotgun (WGS) entry which is preliminary data.</text>
</comment>
<dbReference type="EMBL" id="BGPR01000546">
    <property type="protein sequence ID" value="GBM25784.1"/>
    <property type="molecule type" value="Genomic_DNA"/>
</dbReference>
<proteinExistence type="predicted"/>
<evidence type="ECO:0000313" key="1">
    <source>
        <dbReference type="EMBL" id="GBM25784.1"/>
    </source>
</evidence>
<reference evidence="1 2" key="1">
    <citation type="journal article" date="2019" name="Sci. Rep.">
        <title>Orb-weaving spider Araneus ventricosus genome elucidates the spidroin gene catalogue.</title>
        <authorList>
            <person name="Kono N."/>
            <person name="Nakamura H."/>
            <person name="Ohtoshi R."/>
            <person name="Moran D.A.P."/>
            <person name="Shinohara A."/>
            <person name="Yoshida Y."/>
            <person name="Fujiwara M."/>
            <person name="Mori M."/>
            <person name="Tomita M."/>
            <person name="Arakawa K."/>
        </authorList>
    </citation>
    <scope>NUCLEOTIDE SEQUENCE [LARGE SCALE GENOMIC DNA]</scope>
</reference>
<dbReference type="Proteomes" id="UP000499080">
    <property type="component" value="Unassembled WGS sequence"/>
</dbReference>
<organism evidence="1 2">
    <name type="scientific">Araneus ventricosus</name>
    <name type="common">Orbweaver spider</name>
    <name type="synonym">Epeira ventricosa</name>
    <dbReference type="NCBI Taxonomy" id="182803"/>
    <lineage>
        <taxon>Eukaryota</taxon>
        <taxon>Metazoa</taxon>
        <taxon>Ecdysozoa</taxon>
        <taxon>Arthropoda</taxon>
        <taxon>Chelicerata</taxon>
        <taxon>Arachnida</taxon>
        <taxon>Araneae</taxon>
        <taxon>Araneomorphae</taxon>
        <taxon>Entelegynae</taxon>
        <taxon>Araneoidea</taxon>
        <taxon>Araneidae</taxon>
        <taxon>Araneus</taxon>
    </lineage>
</organism>
<gene>
    <name evidence="1" type="ORF">AVEN_188383_1</name>
</gene>
<protein>
    <submittedName>
        <fullName evidence="1">Uncharacterized protein</fullName>
    </submittedName>
</protein>
<accession>A0A4Y2ED64</accession>